<reference evidence="1" key="2">
    <citation type="submission" date="2022-01" db="EMBL/GenBank/DDBJ databases">
        <authorList>
            <person name="Yamashiro T."/>
            <person name="Shiraishi A."/>
            <person name="Satake H."/>
            <person name="Nakayama K."/>
        </authorList>
    </citation>
    <scope>NUCLEOTIDE SEQUENCE</scope>
</reference>
<dbReference type="EMBL" id="BQNB010013974">
    <property type="protein sequence ID" value="GJT22517.1"/>
    <property type="molecule type" value="Genomic_DNA"/>
</dbReference>
<protein>
    <recommendedName>
        <fullName evidence="3">Transposase (Putative), gypsy type</fullName>
    </recommendedName>
</protein>
<gene>
    <name evidence="1" type="ORF">Tco_0892454</name>
</gene>
<dbReference type="Proteomes" id="UP001151760">
    <property type="component" value="Unassembled WGS sequence"/>
</dbReference>
<accession>A0ABQ5C8P9</accession>
<proteinExistence type="predicted"/>
<evidence type="ECO:0000313" key="2">
    <source>
        <dbReference type="Proteomes" id="UP001151760"/>
    </source>
</evidence>
<sequence>MGKGTIEHEDAISTIFGEYLLEFTLEYGIREDLHPELPGSEETIIDFLEGKVGVYTKFFEFANYRIPLSQFLFDVLGYYQIHLSQLSVTGAAKDKIPLGDTYSALDVVMLDTRRTPIQKQPELLLCLVGLSRRYFLGDDMYPIFLHDDDWGSALNPVKVKTGTRARAAYEVPLLTATATCVIDIEEYRLGDLPGGNPPTSEVAPTLVCPDASTMGSLVRKRRHERRSDGANVNALLKVLRKDHVSSAPNTIVYPGGKILTSYGVSGGAPFRSYLLMRESSEIPIGNVATAKMQNLQYAGSSESGKSTSVSSMVGSPEEVRLLKKARAQIARRDQRNQVREDKIKRLNQEFQSLWTVEEEVHGLHNRTKNLDTLTEAEVDMKRVAVAKNTKLIEELESLCAQFSDLQVNNNQMSQQVSNFQAHVKGEEKIKAAFEDFKKYEDDKVE</sequence>
<organism evidence="1 2">
    <name type="scientific">Tanacetum coccineum</name>
    <dbReference type="NCBI Taxonomy" id="301880"/>
    <lineage>
        <taxon>Eukaryota</taxon>
        <taxon>Viridiplantae</taxon>
        <taxon>Streptophyta</taxon>
        <taxon>Embryophyta</taxon>
        <taxon>Tracheophyta</taxon>
        <taxon>Spermatophyta</taxon>
        <taxon>Magnoliopsida</taxon>
        <taxon>eudicotyledons</taxon>
        <taxon>Gunneridae</taxon>
        <taxon>Pentapetalae</taxon>
        <taxon>asterids</taxon>
        <taxon>campanulids</taxon>
        <taxon>Asterales</taxon>
        <taxon>Asteraceae</taxon>
        <taxon>Asteroideae</taxon>
        <taxon>Anthemideae</taxon>
        <taxon>Anthemidinae</taxon>
        <taxon>Tanacetum</taxon>
    </lineage>
</organism>
<evidence type="ECO:0008006" key="3">
    <source>
        <dbReference type="Google" id="ProtNLM"/>
    </source>
</evidence>
<name>A0ABQ5C8P9_9ASTR</name>
<reference evidence="1" key="1">
    <citation type="journal article" date="2022" name="Int. J. Mol. Sci.">
        <title>Draft Genome of Tanacetum Coccineum: Genomic Comparison of Closely Related Tanacetum-Family Plants.</title>
        <authorList>
            <person name="Yamashiro T."/>
            <person name="Shiraishi A."/>
            <person name="Nakayama K."/>
            <person name="Satake H."/>
        </authorList>
    </citation>
    <scope>NUCLEOTIDE SEQUENCE</scope>
</reference>
<comment type="caution">
    <text evidence="1">The sequence shown here is derived from an EMBL/GenBank/DDBJ whole genome shotgun (WGS) entry which is preliminary data.</text>
</comment>
<evidence type="ECO:0000313" key="1">
    <source>
        <dbReference type="EMBL" id="GJT22517.1"/>
    </source>
</evidence>
<keyword evidence="2" id="KW-1185">Reference proteome</keyword>